<dbReference type="EMBL" id="CP053070">
    <property type="protein sequence ID" value="QJR06343.1"/>
    <property type="molecule type" value="Genomic_DNA"/>
</dbReference>
<evidence type="ECO:0000313" key="13">
    <source>
        <dbReference type="EMBL" id="QJR06343.1"/>
    </source>
</evidence>
<dbReference type="GO" id="GO:0005886">
    <property type="term" value="C:plasma membrane"/>
    <property type="evidence" value="ECO:0007669"/>
    <property type="project" value="UniProtKB-SubCell"/>
</dbReference>
<evidence type="ECO:0000313" key="12">
    <source>
        <dbReference type="EMBL" id="PPJ75766.1"/>
    </source>
</evidence>
<dbReference type="GO" id="GO:0022857">
    <property type="term" value="F:transmembrane transporter activity"/>
    <property type="evidence" value="ECO:0007669"/>
    <property type="project" value="InterPro"/>
</dbReference>
<feature type="transmembrane region" description="Helical" evidence="8">
    <location>
        <begin position="245"/>
        <end position="269"/>
    </location>
</feature>
<comment type="similarity">
    <text evidence="2">Belongs to the binding-protein-dependent transport system permease family. FecCD subfamily.</text>
</comment>
<evidence type="ECO:0000256" key="8">
    <source>
        <dbReference type="SAM" id="Phobius"/>
    </source>
</evidence>
<evidence type="ECO:0000256" key="6">
    <source>
        <dbReference type="ARBA" id="ARBA00022989"/>
    </source>
</evidence>
<keyword evidence="7 8" id="KW-0472">Membrane</keyword>
<dbReference type="SUPFAM" id="SSF81345">
    <property type="entry name" value="ABC transporter involved in vitamin B12 uptake, BtuC"/>
    <property type="match status" value="1"/>
</dbReference>
<feature type="transmembrane region" description="Helical" evidence="8">
    <location>
        <begin position="150"/>
        <end position="170"/>
    </location>
</feature>
<evidence type="ECO:0000313" key="19">
    <source>
        <dbReference type="Proteomes" id="UP000463077"/>
    </source>
</evidence>
<evidence type="ECO:0000313" key="17">
    <source>
        <dbReference type="Proteomes" id="UP000238775"/>
    </source>
</evidence>
<dbReference type="Proteomes" id="UP000502818">
    <property type="component" value="Chromosome"/>
</dbReference>
<dbReference type="CDD" id="cd06550">
    <property type="entry name" value="TM_ABC_iron-siderophores_like"/>
    <property type="match status" value="1"/>
</dbReference>
<evidence type="ECO:0000313" key="9">
    <source>
        <dbReference type="EMBL" id="CAC7005319.1"/>
    </source>
</evidence>
<dbReference type="PANTHER" id="PTHR30472">
    <property type="entry name" value="FERRIC ENTEROBACTIN TRANSPORT SYSTEM PERMEASE PROTEIN"/>
    <property type="match status" value="1"/>
</dbReference>
<evidence type="ECO:0000313" key="10">
    <source>
        <dbReference type="EMBL" id="KIT95260.1"/>
    </source>
</evidence>
<dbReference type="InterPro" id="IPR000522">
    <property type="entry name" value="ABC_transptr_permease_BtuC"/>
</dbReference>
<feature type="transmembrane region" description="Helical" evidence="8">
    <location>
        <begin position="94"/>
        <end position="113"/>
    </location>
</feature>
<organism evidence="14 18">
    <name type="scientific">Staphylococcus aureus</name>
    <dbReference type="NCBI Taxonomy" id="1280"/>
    <lineage>
        <taxon>Bacteria</taxon>
        <taxon>Bacillati</taxon>
        <taxon>Bacillota</taxon>
        <taxon>Bacilli</taxon>
        <taxon>Bacillales</taxon>
        <taxon>Staphylococcaceae</taxon>
        <taxon>Staphylococcus</taxon>
    </lineage>
</organism>
<dbReference type="EMBL" id="UHAQ01000002">
    <property type="protein sequence ID" value="SUK38369.1"/>
    <property type="molecule type" value="Genomic_DNA"/>
</dbReference>
<dbReference type="Gene3D" id="1.10.3470.10">
    <property type="entry name" value="ABC transporter involved in vitamin B12 uptake, BtuC"/>
    <property type="match status" value="1"/>
</dbReference>
<feature type="transmembrane region" description="Helical" evidence="8">
    <location>
        <begin position="12"/>
        <end position="35"/>
    </location>
</feature>
<evidence type="ECO:0000256" key="1">
    <source>
        <dbReference type="ARBA" id="ARBA00004651"/>
    </source>
</evidence>
<dbReference type="Proteomes" id="UP000280323">
    <property type="component" value="Chromosome"/>
</dbReference>
<comment type="subcellular location">
    <subcellularLocation>
        <location evidence="1">Cell membrane</location>
        <topology evidence="1">Multi-pass membrane protein</topology>
    </subcellularLocation>
</comment>
<sequence length="332" mass="35712">MTEKINKKDNYHLIFALIFLAIVSVVSMMIGSSFIPLQRVLMYFINPNDSIDQFTLEVLRLPRITLAILAGAALGMSGLMLQNVLKNPIASPDIIGITGGASLSAVVFIAFFSHLTIHLLPLFAVLGGAVAMMILLVFQTKGQIRPTTLIIIGISMQTLFIALVQGLLITTKQLSAAKAYTWLVGSLYGATFKDTIILGMVILAVVPLLFLVIPKMKISILDDPVAIGLGLHVQRMKLIQLITSTILVSMAISLVGNIGFVGLIAPHIAKTIVRGSYAKKLLMSAMIGAISIVIADLIGRTLFLPKEVPAGVFIAAFGAPFFIYLLLTVKKL</sequence>
<keyword evidence="6 8" id="KW-1133">Transmembrane helix</keyword>
<proteinExistence type="inferred from homology"/>
<feature type="transmembrane region" description="Helical" evidence="8">
    <location>
        <begin position="64"/>
        <end position="82"/>
    </location>
</feature>
<evidence type="ECO:0000256" key="2">
    <source>
        <dbReference type="ARBA" id="ARBA00007935"/>
    </source>
</evidence>
<feature type="transmembrane region" description="Helical" evidence="8">
    <location>
        <begin position="190"/>
        <end position="213"/>
    </location>
</feature>
<dbReference type="RefSeq" id="WP_000136629.1">
    <property type="nucleotide sequence ID" value="NZ_AP017891.1"/>
</dbReference>
<evidence type="ECO:0000256" key="4">
    <source>
        <dbReference type="ARBA" id="ARBA00022475"/>
    </source>
</evidence>
<feature type="transmembrane region" description="Helical" evidence="8">
    <location>
        <begin position="119"/>
        <end position="138"/>
    </location>
</feature>
<dbReference type="Pfam" id="PF01032">
    <property type="entry name" value="FecCD"/>
    <property type="match status" value="1"/>
</dbReference>
<dbReference type="GO" id="GO:0033214">
    <property type="term" value="P:siderophore-iron import into cell"/>
    <property type="evidence" value="ECO:0007669"/>
    <property type="project" value="TreeGrafter"/>
</dbReference>
<dbReference type="EMBL" id="CAIHOM010000002">
    <property type="protein sequence ID" value="CAC7005319.1"/>
    <property type="molecule type" value="Genomic_DNA"/>
</dbReference>
<feature type="transmembrane region" description="Helical" evidence="8">
    <location>
        <begin position="281"/>
        <end position="298"/>
    </location>
</feature>
<evidence type="ECO:0000313" key="16">
    <source>
        <dbReference type="Proteomes" id="UP000032274"/>
    </source>
</evidence>
<keyword evidence="4" id="KW-1003">Cell membrane</keyword>
<evidence type="ECO:0000313" key="18">
    <source>
        <dbReference type="Proteomes" id="UP000254502"/>
    </source>
</evidence>
<dbReference type="Proteomes" id="UP000254502">
    <property type="component" value="Unassembled WGS sequence"/>
</dbReference>
<accession>A0A0D1JVD9</accession>
<evidence type="ECO:0000256" key="3">
    <source>
        <dbReference type="ARBA" id="ARBA00022448"/>
    </source>
</evidence>
<dbReference type="Proteomes" id="UP000507485">
    <property type="component" value="Unassembled WGS sequence"/>
</dbReference>
<dbReference type="InterPro" id="IPR037294">
    <property type="entry name" value="ABC_BtuC-like"/>
</dbReference>
<dbReference type="Proteomes" id="UP000238775">
    <property type="component" value="Unassembled WGS sequence"/>
</dbReference>
<keyword evidence="3" id="KW-0813">Transport</keyword>
<evidence type="ECO:0000256" key="7">
    <source>
        <dbReference type="ARBA" id="ARBA00023136"/>
    </source>
</evidence>
<dbReference type="EMBL" id="LR133917">
    <property type="protein sequence ID" value="VDY47060.1"/>
    <property type="molecule type" value="Genomic_DNA"/>
</dbReference>
<reference evidence="9 21" key="6">
    <citation type="submission" date="2020-06" db="EMBL/GenBank/DDBJ databases">
        <authorList>
            <consortium name="Pathogen Informatics"/>
        </authorList>
    </citation>
    <scope>NUCLEOTIDE SEQUENCE [LARGE SCALE GENOMIC DNA]</scope>
    <source>
        <strain evidence="9 21">A13</strain>
        <strain evidence="15">NCTC8317</strain>
    </source>
</reference>
<dbReference type="AlphaFoldDB" id="A0A0D1JVD9"/>
<dbReference type="PANTHER" id="PTHR30472:SF24">
    <property type="entry name" value="FERRIC ENTEROBACTIN TRANSPORT SYSTEM PERMEASE PROTEIN FEPG"/>
    <property type="match status" value="1"/>
</dbReference>
<name>A0A0D1JVD9_STAAU</name>
<dbReference type="EMBL" id="JXIG01000630">
    <property type="protein sequence ID" value="KIT95260.1"/>
    <property type="molecule type" value="Genomic_DNA"/>
</dbReference>
<dbReference type="Proteomes" id="UP000463077">
    <property type="component" value="Unassembled WGS sequence"/>
</dbReference>
<dbReference type="Proteomes" id="UP000032274">
    <property type="component" value="Unassembled WGS sequence"/>
</dbReference>
<evidence type="ECO:0000313" key="15">
    <source>
        <dbReference type="EMBL" id="VDY47060.1"/>
    </source>
</evidence>
<reference evidence="11 19" key="4">
    <citation type="journal article" date="2019" name="Int. J. Infect. Dis.">
        <title>Characterization of a community-acquired methicillin-resistant sequence type 338 Staphylococcus aureus strain containing a staphylococcal cassette chromosome mec type VT.</title>
        <authorList>
            <person name="Chen Y."/>
            <person name="Hong J."/>
            <person name="Chen Y."/>
            <person name="Wang H."/>
            <person name="Yu Y."/>
            <person name="Qu T."/>
        </authorList>
    </citation>
    <scope>NUCLEOTIDE SEQUENCE [LARGE SCALE GENOMIC DNA]</scope>
    <source>
        <strain evidence="11 19">LJ05</strain>
    </source>
</reference>
<reference evidence="13 20" key="5">
    <citation type="submission" date="2020-04" db="EMBL/GenBank/DDBJ databases">
        <authorList>
            <person name="Kim J.-M."/>
            <person name="Chung S.H."/>
            <person name="Kim I."/>
            <person name="Kim J.-S."/>
        </authorList>
    </citation>
    <scope>NUCLEOTIDE SEQUENCE [LARGE SCALE GENOMIC DNA]</scope>
    <source>
        <strain evidence="13">HL20709</strain>
    </source>
</reference>
<evidence type="ECO:0000313" key="14">
    <source>
        <dbReference type="EMBL" id="SUK38369.1"/>
    </source>
</evidence>
<protein>
    <submittedName>
        <fullName evidence="10">Iron ABC transporter permease</fullName>
    </submittedName>
    <submittedName>
        <fullName evidence="14">Siderophore transport system permease</fullName>
    </submittedName>
    <submittedName>
        <fullName evidence="11">Staphyloferrin B ABC transporter permease subunit SirC</fullName>
    </submittedName>
</protein>
<gene>
    <name evidence="14" type="primary">sirC_1</name>
    <name evidence="11" type="synonym">sirC</name>
    <name evidence="12" type="ORF">CV021_04105</name>
    <name evidence="11" type="ORF">GAY54_11520</name>
    <name evidence="13" type="ORF">HH313_000099</name>
    <name evidence="14" type="ORF">NCTC5664_00827</name>
    <name evidence="15" type="ORF">NCTC8317_00066</name>
    <name evidence="10" type="ORF">QU38_15225</name>
    <name evidence="9" type="ORF">SAMEA4552975_01660</name>
</gene>
<reference evidence="14 18" key="3">
    <citation type="submission" date="2018-06" db="EMBL/GenBank/DDBJ databases">
        <authorList>
            <consortium name="Pathogen Informatics"/>
            <person name="Doyle S."/>
        </authorList>
    </citation>
    <scope>NUCLEOTIDE SEQUENCE [LARGE SCALE GENOMIC DNA]</scope>
    <source>
        <strain evidence="14 18">NCTC5664</strain>
    </source>
</reference>
<evidence type="ECO:0000313" key="20">
    <source>
        <dbReference type="Proteomes" id="UP000502818"/>
    </source>
</evidence>
<feature type="transmembrane region" description="Helical" evidence="8">
    <location>
        <begin position="310"/>
        <end position="327"/>
    </location>
</feature>
<evidence type="ECO:0000256" key="5">
    <source>
        <dbReference type="ARBA" id="ARBA00022692"/>
    </source>
</evidence>
<accession>A0A2S6D7Y2</accession>
<evidence type="ECO:0000313" key="21">
    <source>
        <dbReference type="Proteomes" id="UP000507485"/>
    </source>
</evidence>
<keyword evidence="5 8" id="KW-0812">Transmembrane</keyword>
<reference evidence="12 17" key="2">
    <citation type="submission" date="2017-11" db="EMBL/GenBank/DDBJ databases">
        <authorList>
            <person name="Founou R.C."/>
            <person name="Founou L."/>
            <person name="Allam M."/>
            <person name="Ismail A."/>
            <person name="Essack S.Y."/>
        </authorList>
    </citation>
    <scope>NUCLEOTIDE SEQUENCE [LARGE SCALE GENOMIC DNA]</scope>
    <source>
        <strain evidence="12 17">G703N2B1</strain>
    </source>
</reference>
<dbReference type="EMBL" id="WFHO01000025">
    <property type="protein sequence ID" value="MUG53176.1"/>
    <property type="molecule type" value="Genomic_DNA"/>
</dbReference>
<evidence type="ECO:0000313" key="11">
    <source>
        <dbReference type="EMBL" id="MUG53176.1"/>
    </source>
</evidence>
<reference evidence="10 16" key="1">
    <citation type="submission" date="2015-01" db="EMBL/GenBank/DDBJ databases">
        <title>Characterization of Swiss Staphylococcus aureus strains involved in food poisoning.</title>
        <authorList>
            <person name="Crovadore J."/>
            <person name="Chablais R."/>
            <person name="Tonacini J."/>
            <person name="Schnyder B."/>
            <person name="Lefort F."/>
        </authorList>
    </citation>
    <scope>NUCLEOTIDE SEQUENCE [LARGE SCALE GENOMIC DNA]</scope>
    <source>
        <strain evidence="10 16">SA-120</strain>
    </source>
</reference>
<dbReference type="EMBL" id="PGWZ01000323">
    <property type="protein sequence ID" value="PPJ75766.1"/>
    <property type="molecule type" value="Genomic_DNA"/>
</dbReference>